<feature type="chain" id="PRO_5003156430" evidence="1">
    <location>
        <begin position="25"/>
        <end position="94"/>
    </location>
</feature>
<protein>
    <submittedName>
        <fullName evidence="2">Uncharacterized protein</fullName>
    </submittedName>
</protein>
<evidence type="ECO:0000313" key="3">
    <source>
        <dbReference type="Proteomes" id="UP000008141"/>
    </source>
</evidence>
<dbReference type="OrthoDB" id="202851at2759"/>
<evidence type="ECO:0000313" key="2">
    <source>
        <dbReference type="EMBL" id="EFN53337.1"/>
    </source>
</evidence>
<accession>E1ZLW9</accession>
<dbReference type="InParanoid" id="E1ZLW9"/>
<organism evidence="3">
    <name type="scientific">Chlorella variabilis</name>
    <name type="common">Green alga</name>
    <dbReference type="NCBI Taxonomy" id="554065"/>
    <lineage>
        <taxon>Eukaryota</taxon>
        <taxon>Viridiplantae</taxon>
        <taxon>Chlorophyta</taxon>
        <taxon>core chlorophytes</taxon>
        <taxon>Trebouxiophyceae</taxon>
        <taxon>Chlorellales</taxon>
        <taxon>Chlorellaceae</taxon>
        <taxon>Chlorella clade</taxon>
        <taxon>Chlorella</taxon>
    </lineage>
</organism>
<sequence length="94" mass="9982">MRTAALLGLLLAAAAASLAPLAAADAPQKKGKVVGGPKDAVRPEDIPYIKCQVCQLLSKNAWLQVKEMKKASTPANPVDENKVIERMEKITTGE</sequence>
<feature type="signal peptide" evidence="1">
    <location>
        <begin position="1"/>
        <end position="24"/>
    </location>
</feature>
<name>E1ZLW9_CHLVA</name>
<gene>
    <name evidence="2" type="ORF">CHLNCDRAFT_137063</name>
</gene>
<dbReference type="RefSeq" id="XP_005845439.1">
    <property type="nucleotide sequence ID" value="XM_005845377.1"/>
</dbReference>
<evidence type="ECO:0000256" key="1">
    <source>
        <dbReference type="SAM" id="SignalP"/>
    </source>
</evidence>
<dbReference type="PANTHER" id="PTHR36058:SF1">
    <property type="entry name" value="NUCLEOPHOSMIN"/>
    <property type="match status" value="1"/>
</dbReference>
<reference evidence="2 3" key="1">
    <citation type="journal article" date="2010" name="Plant Cell">
        <title>The Chlorella variabilis NC64A genome reveals adaptation to photosymbiosis, coevolution with viruses, and cryptic sex.</title>
        <authorList>
            <person name="Blanc G."/>
            <person name="Duncan G."/>
            <person name="Agarkova I."/>
            <person name="Borodovsky M."/>
            <person name="Gurnon J."/>
            <person name="Kuo A."/>
            <person name="Lindquist E."/>
            <person name="Lucas S."/>
            <person name="Pangilinan J."/>
            <person name="Polle J."/>
            <person name="Salamov A."/>
            <person name="Terry A."/>
            <person name="Yamada T."/>
            <person name="Dunigan D.D."/>
            <person name="Grigoriev I.V."/>
            <person name="Claverie J.M."/>
            <person name="Van Etten J.L."/>
        </authorList>
    </citation>
    <scope>NUCLEOTIDE SEQUENCE [LARGE SCALE GENOMIC DNA]</scope>
    <source>
        <strain evidence="2 3">NC64A</strain>
    </source>
</reference>
<dbReference type="Proteomes" id="UP000008141">
    <property type="component" value="Unassembled WGS sequence"/>
</dbReference>
<dbReference type="AlphaFoldDB" id="E1ZLW9"/>
<keyword evidence="3" id="KW-1185">Reference proteome</keyword>
<dbReference type="GeneID" id="17352686"/>
<dbReference type="EMBL" id="GL433852">
    <property type="protein sequence ID" value="EFN53337.1"/>
    <property type="molecule type" value="Genomic_DNA"/>
</dbReference>
<dbReference type="PANTHER" id="PTHR36058">
    <property type="entry name" value="NUCLEOPHOSMIN"/>
    <property type="match status" value="1"/>
</dbReference>
<keyword evidence="1" id="KW-0732">Signal</keyword>
<proteinExistence type="predicted"/>
<dbReference type="KEGG" id="cvr:CHLNCDRAFT_137063"/>